<gene>
    <name evidence="1" type="ORF">NUW58_g1849</name>
</gene>
<protein>
    <submittedName>
        <fullName evidence="1">Uncharacterized protein</fullName>
    </submittedName>
</protein>
<reference evidence="1" key="1">
    <citation type="submission" date="2022-10" db="EMBL/GenBank/DDBJ databases">
        <title>Genome Sequence of Xylaria curta.</title>
        <authorList>
            <person name="Buettner E."/>
        </authorList>
    </citation>
    <scope>NUCLEOTIDE SEQUENCE</scope>
    <source>
        <strain evidence="1">Babe10</strain>
    </source>
</reference>
<dbReference type="Proteomes" id="UP001143856">
    <property type="component" value="Unassembled WGS sequence"/>
</dbReference>
<evidence type="ECO:0000313" key="1">
    <source>
        <dbReference type="EMBL" id="KAJ2993411.1"/>
    </source>
</evidence>
<keyword evidence="2" id="KW-1185">Reference proteome</keyword>
<accession>A0ACC1PIE4</accession>
<comment type="caution">
    <text evidence="1">The sequence shown here is derived from an EMBL/GenBank/DDBJ whole genome shotgun (WGS) entry which is preliminary data.</text>
</comment>
<proteinExistence type="predicted"/>
<sequence>MENGGSKKSEPVAIIGTSCRLPGGVNSPSKLWELLKHPVDLSSTIPSSRFNPDAFYHSNAEHSGTANVTKAYLLEDDPLAFDNQFFNISVREAESMDPQQRIILEVVYEAIEASGYSISQLRGSSTGVFLGQMTDDYRDLTLRDMDCHPLYTGTGISRCILANRVSYTFDWKGPSVNVDTACSSSLVALHLAVQSLMQGECETAVVAGVNLVFGPETFSVLSSLRMLSPTGKCHMWDVSADGYARGEGFAAIVIRKLSSAIADGDDIESVIRATGVNQDGHSDGLTVPSSDAQAELIRSTYKKCGLDCFKEEERCQYFEAHGTGTQAGDPKEAQGISMAIFPESHHNDSNGHDVEALGKREARKLWVGSIKTIVGHTEGAAGLVSLIKASLAVQHGLIPPNLHFDRLNPTIEPYYDHLEVPVSLQTWPTLPQGEPRRASVNSFGFGGTNAHAIVESWDSQRTPTEERSSSSCWGPFVVSADSKTALKSTAISLLDALRSQTSIDLSRLAWTLQARRTQFRHRISISATNREQLIDRLDSLIEKIDKFQVSAGPSKSPNISILGVFTGQGAQWVSMGASLFHHATSFRHTFEKLDSALGLMQLGPTWSLVDELLRQDDPIRSSSAEISQPLCTALQIALVDLLRECGVSFSAVVGHSSGEIAAAYAAGVLTASDALAIAYYRGYYSHRCRNKTPGKMMAIGMAPEEARSFCQQPCFLGKIVVAAENSQSSVTLSGDAEAIETAKGMLDEKTIFARILKTDTAYHSHHMSPVREPYSALLKEANIHPARNCFGGACDWYSTVYSSHEGRDMATPTSFNGSYWVENLTRPVLFSQGIIAAIQDRKFDLAIEVGPHPALRGPAVETIREFSGGSLPYLGLLERNKDALDTFSNALGSIWCHVNSSSSPVDFAGFRKACDGPEWMMPRVHKNLPPYQWDHDRSMIKESRKSKLWRTRNTVIHELLGYPVSWAENECHWRNILRLNDVGWLRGHRFQNQVLLPASAYLVMAISAALHIVGNDQPVQMIELQDVIILNGIALEESSPGVELNFSIRIVEEDSAGRTAEFSCRCSNADAASPEFNKEIVTGRVYIQLGLAVEGLLPSRTIPSLSMTDVTTDRFYYWMDKIGLQYSAPFVLDSIKRRLGIATVTTTPTMTDSYTIHPGTLDSIIQGLYAAFSYPGDGRVWTTYLPKSFRRVRFDIDACRQTSNRTDLRLVADCYVTESSAREICGDIDVFHTAGGHAEIQVQGIVLSSLEVPSEANDRNMFWETIWKKDILSIVSSDEGHRRRISCVKKHKLHEACERTARFYLGQLLKDIKQHEAASTGRHFSQFMDWASKRMDTGGQSVLGSGWPADWRKDSLESITTLQGEQSSGQIDLELINHLGPRLSNILRGSELPMQVPGTDGMLDKLFTEGLGIPEIKHHLGTVLDHLVHRYPRMRILELGAGTGDYTSISLQRLGLNLEGYTFTDSSSASFPAAQARFAAQGRFMAFQVLDIERPPVDQGFKAHSYDLVIAVRALNLTGSVTQTLQHCRQLLRPGGYLVVIDVTNTTALRMLFMLSASPILRLGHGDSREQGSIFSEAQWDGFLRDSLFSGIDHSFRDFEQGSAHGFSVMVSQAVDTQILALRDPLNSGSGMIHIEKLLVVGGHTLAISNMARKLKSTLSPFVQQISVISDLGEASRFPLDYGTAVICLCDLEEATFKRMDRSRISGMQALFREAKYIVWATRGSRSEDPYANIAVGIGRSASRELAHLRTRFIDFDRLQPCKRHPDSILLSEMLLQMILLDLPSSDNILWSNETELGVKNGIPLIPRVMPNKILDKHFNSSRRKIIGRFSLNALPPSLGSRDERVVIGNPSLVSSESRVPDGLTIISSSFLKFICLDEDQSFYVCVASSADKKQKMLTISDSNKSITTMGSTYPLPSADETDPNEILSFALLVLISESLLSGSTGTTWIHNADHYVQQILRLVADRRGLPVFLTTDYSAAKSVSTQEAIYIHPRAPERELRTLIPRSIKRFVHMGVTANTSLVDFATHFPWHQLDMHNGIHHCPVDQPFALSLSRSNLSRVLSEHFSQPNIPRDLGHLVHKEVIKADQLHNQPETTSATSTISWTGADSIQVPITPVTNFQLFADQKTYFLVGLTGEVGLSLCEWMIDHGAKYLALASRNPAIPPEMISHLENKGATVRVFSLDISSMESLVSVHQEIVSSMPPIAGVANGALVVRDHPFEGLSFEDLEAVFKPKVVGSQNLDDLFYSTPLDFFILFSSIASVVGKPAQSSYNAANLFMSTLAEKRRSRGLAASALHFGMLLGLGFIHEQAGSTLEARFRQDDLPAIPESEFHHVFAQAIISGYPDSGLSPQVIAGLGTEIDTPWRAIPMFAHCRIKHDEKQTQDQQQDQKDSKQNIQRNLKEATGIEQALSIVKGAIGRRIGLALGMPGENIDEHVGLISLGFDSLISVEIRSWLLKMLEVNIPVLKFLSGLSLLGICHEVLDRLSNSLKPWDKENGDKPKLTNGAINGIHTKSTPPIPEAEHRANGLGGNQIVNPEIDHERLIPTTTLGQTSKHEQTSSEYERVGPMSHSQAQLYFLHDYLHNNAYNIAYYGSFHGQLDVSRLKKALRIVGKRHEGLRSAYLADKDTSQPVQAVLKEPRIIVEQQTANDDSNMQTAINGVKDFKFEIENGIAMKVTITSHSSSLHSILFSHHHIMMDGVGWKAFISDLAMAYSGELHNMAATPRIQQSIEMSKRQLESFAAYNIESDLAFWRETYRTIPEPLPLFPFAKGNTRPSSSDYGINASNVYLSKEVTRLVEQTASNIGVTPFHFYLASFATFLSRCLDISDMAIGIVDANRPEQEDMGTIGHFLNMLPVRIQLHNSEPFNAVARRSRDAAVAAMTHSRAPIDAIIGDLQLPRSTSHHPLFQAAMNYSKSALVESDFGKDGKIKWDGGVPGGHPYDLMLNVIAMPDWTFLNLTAQKNLYKAPDVELLLKWYTRALEALARDYSLPVGNCLILNKIDTKETVDLGRGIDINVPWRGTLTSRVDEIAASFPDSIAVKDDQGQVLTYAQITSRMRQVANRLRSISPPLADESYVAMLLDPVADAVSSILAILRLGFTWVPLDTRNHYLRLRAIVEQCRPQVLVCHNSTKGMAQQIVDNMGSTYVINIDDIDETCNHFNFERSEKGGKYAPTPPSDAVNRRGTHPAMILYTSGSTGVPKGVMLSHDGLVNQIYGTSSFLRLGRETTLQQSPLGFDLMLDQIFLALCNGGTIVIVGKEGRGDPVHIAELMVKHGVTLTHFVPSEYSALLNYGHHILAKTNSWHYAMSGGEPLGQNLRRAFRKLNCERLELINVYGPAEITLACARGVVPYREPNDAYGGDSDCLLPSPNYGIEIIDADMNVLPVGYPGEICISGQGVSIGYLGRPEETESKFVLRSSPKSASGNYRVYRSGDMGRILPDGTLKVLGRMGGDSQVKIHGFRVELDEIANVILKNSNGAIVSAAASWRPSQSSGTLAAFVVFEADFTGDKSGFLNRLRTNLPLPPLMKPRFIIPITRVPATPNGKVDRAAIDQLPIPELGGLSTTGNAAPTFSPWEQSMKEIWEEVFSNQTVSVPGSRSKTLTIRPSSDFFELGGSSILMIKLKSLLRVHFGVTVSMPDLFRSSTLSTMANLLANSTQTAHKNGDSQTTAAFLRAGGAQQVIDWDLEIASLIDGLPQPRFESSISHQRLSNGSKGLNIVLTGATGFIGRHLLWHLVQHPRVIKVHCIAIRPDQSGKPRRLPLQHEKIIEYAGDLSDASLGLSDPDLVSLVEHADTIVHNGADVSLLKTYSSLRRANVISTRRLCEMAIPRRVPVHYISTASVAKVIEHSAENPLLEIAAVPVGSDLLNSVDGYAASKWVSETLLEKVAADNGTPAYIHRLAHVVGEDASELDAMGMLTKYSLLLCALPRIDAKDVTGVWDFITVQDVANDVITMIVDSATGGRGGSKFRQTRREPNLRARFVNHCSDVKVPHEELKKYLEELAGAPLREMDMKEWLEAASEQGLHPLVHEFFTAFSEGQGKLVLPVISRASDGQM</sequence>
<organism evidence="1 2">
    <name type="scientific">Xylaria curta</name>
    <dbReference type="NCBI Taxonomy" id="42375"/>
    <lineage>
        <taxon>Eukaryota</taxon>
        <taxon>Fungi</taxon>
        <taxon>Dikarya</taxon>
        <taxon>Ascomycota</taxon>
        <taxon>Pezizomycotina</taxon>
        <taxon>Sordariomycetes</taxon>
        <taxon>Xylariomycetidae</taxon>
        <taxon>Xylariales</taxon>
        <taxon>Xylariaceae</taxon>
        <taxon>Xylaria</taxon>
    </lineage>
</organism>
<evidence type="ECO:0000313" key="2">
    <source>
        <dbReference type="Proteomes" id="UP001143856"/>
    </source>
</evidence>
<dbReference type="EMBL" id="JAPDGR010000217">
    <property type="protein sequence ID" value="KAJ2993411.1"/>
    <property type="molecule type" value="Genomic_DNA"/>
</dbReference>
<name>A0ACC1PIE4_9PEZI</name>